<dbReference type="GO" id="GO:0032991">
    <property type="term" value="C:protein-containing complex"/>
    <property type="evidence" value="ECO:0007669"/>
    <property type="project" value="UniProtKB-ARBA"/>
</dbReference>
<comment type="caution">
    <text evidence="3">The sequence shown here is derived from an EMBL/GenBank/DDBJ whole genome shotgun (WGS) entry which is preliminary data.</text>
</comment>
<dbReference type="Pfam" id="PF08487">
    <property type="entry name" value="VIT"/>
    <property type="match status" value="1"/>
</dbReference>
<sequence length="735" mass="82117">MVMPVVSIIILYIYVKTAVYSFNAKLDGRSITGHCMEKKKAKEVYDNAVKEGHTAILGSEDRFSGDLLHLALGNLPKGEYANLQLKMVQELPLKIDGAVDFTLPTVFNPRYSPADQSSGPEYYPPALENYVTPNKSPYSLKVKAEVQGSFKITNIKSLTDQINVHISDDETSATITQDDGMNFDQDWSFQIYYQTVHKPHCLQMAGDRTSTGLMKDDVLMLNLFPEVPLEDYSPFNEIILVVDRSGSMEGSKIVKAKNTLLLFLKSLPPGCRFNVVSFGSDFETLFESSSERYTESTLQKALELQKSMDADMGGTEIYEALRHVYSKELVPGYPRQIIVLTDGEVWNIDQLIELIQRHADDTRVFSVGIGDGASTALVEGMAMAGKGRCEMVADESQFQTRVMGLIGSMLQENVTVDLTVECKVAPPQEVKLVPKVAPNVFGGQHLILYARLKPNSKIESVKVGWKIGEDQFNCELKEDDCKSVHDSNFSFHRLAAKAQLIQWLKEDDDNLHEDIINLSISSSVVCKLTSFVGFDQDNKVIKEKAREYPTYPEMDAAVCCMMSAPMGKSLCRIKKNKSATVALESYDQALIPCDTSADFMEYEDEDEGSEFLRCGFVGGGNGPPSEENDALVEQEKDTLVDLISFQQFDGSWSLNDCLNLLNIDEKFCETIRSKVSLDDICLGTALILSYLELKFDARKEEWKIVALKGHKFLKVNKIDSAERIKYTSNILATQI</sequence>
<feature type="domain" description="VIT" evidence="2">
    <location>
        <begin position="1"/>
        <end position="89"/>
    </location>
</feature>
<proteinExistence type="predicted"/>
<dbReference type="Gene3D" id="3.40.50.410">
    <property type="entry name" value="von Willebrand factor, type A domain"/>
    <property type="match status" value="1"/>
</dbReference>
<keyword evidence="4" id="KW-1185">Reference proteome</keyword>
<dbReference type="Pfam" id="PF13768">
    <property type="entry name" value="VWA_3"/>
    <property type="match status" value="1"/>
</dbReference>
<dbReference type="AlphaFoldDB" id="A0A5N5TME2"/>
<dbReference type="SUPFAM" id="SSF53300">
    <property type="entry name" value="vWA-like"/>
    <property type="match status" value="1"/>
</dbReference>
<evidence type="ECO:0000313" key="3">
    <source>
        <dbReference type="EMBL" id="KAB7507309.1"/>
    </source>
</evidence>
<evidence type="ECO:0000259" key="1">
    <source>
        <dbReference type="PROSITE" id="PS50234"/>
    </source>
</evidence>
<gene>
    <name evidence="3" type="primary">Vwa5a_0</name>
    <name evidence="3" type="ORF">Anas_01081</name>
</gene>
<name>A0A5N5TME2_9CRUS</name>
<dbReference type="OrthoDB" id="1729737at2759"/>
<dbReference type="PANTHER" id="PTHR45737">
    <property type="entry name" value="VON WILLEBRAND FACTOR A DOMAIN-CONTAINING PROTEIN 5A"/>
    <property type="match status" value="1"/>
</dbReference>
<reference evidence="3 4" key="1">
    <citation type="journal article" date="2019" name="PLoS Biol.">
        <title>Sex chromosomes control vertical transmission of feminizing Wolbachia symbionts in an isopod.</title>
        <authorList>
            <person name="Becking T."/>
            <person name="Chebbi M.A."/>
            <person name="Giraud I."/>
            <person name="Moumen B."/>
            <person name="Laverre T."/>
            <person name="Caubet Y."/>
            <person name="Peccoud J."/>
            <person name="Gilbert C."/>
            <person name="Cordaux R."/>
        </authorList>
    </citation>
    <scope>NUCLEOTIDE SEQUENCE [LARGE SCALE GENOMIC DNA]</scope>
    <source>
        <strain evidence="3">ANa2</strain>
        <tissue evidence="3">Whole body excluding digestive tract and cuticle</tissue>
    </source>
</reference>
<accession>A0A5N5TME2</accession>
<dbReference type="PANTHER" id="PTHR45737:SF6">
    <property type="entry name" value="VON WILLEBRAND FACTOR A DOMAIN-CONTAINING PROTEIN 5A"/>
    <property type="match status" value="1"/>
</dbReference>
<dbReference type="Proteomes" id="UP000326759">
    <property type="component" value="Unassembled WGS sequence"/>
</dbReference>
<dbReference type="SMART" id="SM00327">
    <property type="entry name" value="VWA"/>
    <property type="match status" value="1"/>
</dbReference>
<protein>
    <submittedName>
        <fullName evidence="3">von Willebrand factor A domain-containing protein 5A</fullName>
    </submittedName>
</protein>
<organism evidence="3 4">
    <name type="scientific">Armadillidium nasatum</name>
    <dbReference type="NCBI Taxonomy" id="96803"/>
    <lineage>
        <taxon>Eukaryota</taxon>
        <taxon>Metazoa</taxon>
        <taxon>Ecdysozoa</taxon>
        <taxon>Arthropoda</taxon>
        <taxon>Crustacea</taxon>
        <taxon>Multicrustacea</taxon>
        <taxon>Malacostraca</taxon>
        <taxon>Eumalacostraca</taxon>
        <taxon>Peracarida</taxon>
        <taxon>Isopoda</taxon>
        <taxon>Oniscidea</taxon>
        <taxon>Crinocheta</taxon>
        <taxon>Armadillidiidae</taxon>
        <taxon>Armadillidium</taxon>
    </lineage>
</organism>
<evidence type="ECO:0000259" key="2">
    <source>
        <dbReference type="PROSITE" id="PS51468"/>
    </source>
</evidence>
<evidence type="ECO:0000313" key="4">
    <source>
        <dbReference type="Proteomes" id="UP000326759"/>
    </source>
</evidence>
<dbReference type="InterPro" id="IPR036465">
    <property type="entry name" value="vWFA_dom_sf"/>
</dbReference>
<dbReference type="PROSITE" id="PS50234">
    <property type="entry name" value="VWFA"/>
    <property type="match status" value="1"/>
</dbReference>
<dbReference type="InterPro" id="IPR013694">
    <property type="entry name" value="VIT"/>
</dbReference>
<dbReference type="PROSITE" id="PS51468">
    <property type="entry name" value="VIT"/>
    <property type="match status" value="1"/>
</dbReference>
<feature type="domain" description="VWFA" evidence="1">
    <location>
        <begin position="237"/>
        <end position="414"/>
    </location>
</feature>
<dbReference type="EMBL" id="SEYY01000423">
    <property type="protein sequence ID" value="KAB7507309.1"/>
    <property type="molecule type" value="Genomic_DNA"/>
</dbReference>
<dbReference type="InterPro" id="IPR002035">
    <property type="entry name" value="VWF_A"/>
</dbReference>